<keyword evidence="3" id="KW-1185">Reference proteome</keyword>
<reference evidence="2 3" key="1">
    <citation type="submission" date="2021-06" db="EMBL/GenBank/DDBJ databases">
        <title>Caerostris darwini draft genome.</title>
        <authorList>
            <person name="Kono N."/>
            <person name="Arakawa K."/>
        </authorList>
    </citation>
    <scope>NUCLEOTIDE SEQUENCE [LARGE SCALE GENOMIC DNA]</scope>
</reference>
<evidence type="ECO:0000256" key="1">
    <source>
        <dbReference type="SAM" id="MobiDB-lite"/>
    </source>
</evidence>
<name>A0AAV4PL54_9ARAC</name>
<comment type="caution">
    <text evidence="2">The sequence shown here is derived from an EMBL/GenBank/DDBJ whole genome shotgun (WGS) entry which is preliminary data.</text>
</comment>
<protein>
    <submittedName>
        <fullName evidence="2">Uncharacterized protein</fullName>
    </submittedName>
</protein>
<organism evidence="2 3">
    <name type="scientific">Caerostris darwini</name>
    <dbReference type="NCBI Taxonomy" id="1538125"/>
    <lineage>
        <taxon>Eukaryota</taxon>
        <taxon>Metazoa</taxon>
        <taxon>Ecdysozoa</taxon>
        <taxon>Arthropoda</taxon>
        <taxon>Chelicerata</taxon>
        <taxon>Arachnida</taxon>
        <taxon>Araneae</taxon>
        <taxon>Araneomorphae</taxon>
        <taxon>Entelegynae</taxon>
        <taxon>Araneoidea</taxon>
        <taxon>Araneidae</taxon>
        <taxon>Caerostris</taxon>
    </lineage>
</organism>
<accession>A0AAV4PL54</accession>
<gene>
    <name evidence="2" type="ORF">CDAR_68481</name>
</gene>
<feature type="region of interest" description="Disordered" evidence="1">
    <location>
        <begin position="35"/>
        <end position="63"/>
    </location>
</feature>
<sequence length="101" mass="10903">MMVQRVIILMSLLRSRGFPSRKALKYHLFRLHGQPMRKPSQPLPAIPTSQDQVPTSPPTAVSISPSIRHDAKIALSFPINGNISCPETGCSASLSAENGPA</sequence>
<dbReference type="Proteomes" id="UP001054837">
    <property type="component" value="Unassembled WGS sequence"/>
</dbReference>
<dbReference type="EMBL" id="BPLQ01003067">
    <property type="protein sequence ID" value="GIX97723.1"/>
    <property type="molecule type" value="Genomic_DNA"/>
</dbReference>
<dbReference type="AlphaFoldDB" id="A0AAV4PL54"/>
<feature type="compositionally biased region" description="Polar residues" evidence="1">
    <location>
        <begin position="47"/>
        <end position="63"/>
    </location>
</feature>
<evidence type="ECO:0000313" key="3">
    <source>
        <dbReference type="Proteomes" id="UP001054837"/>
    </source>
</evidence>
<proteinExistence type="predicted"/>
<evidence type="ECO:0000313" key="2">
    <source>
        <dbReference type="EMBL" id="GIX97723.1"/>
    </source>
</evidence>